<dbReference type="InterPro" id="IPR050832">
    <property type="entry name" value="Bact_Acetyltransf"/>
</dbReference>
<dbReference type="Proteomes" id="UP000494330">
    <property type="component" value="Unassembled WGS sequence"/>
</dbReference>
<dbReference type="InterPro" id="IPR000182">
    <property type="entry name" value="GNAT_dom"/>
</dbReference>
<dbReference type="GO" id="GO:0016747">
    <property type="term" value="F:acyltransferase activity, transferring groups other than amino-acyl groups"/>
    <property type="evidence" value="ECO:0007669"/>
    <property type="project" value="InterPro"/>
</dbReference>
<reference evidence="4 5" key="1">
    <citation type="submission" date="2019-09" db="EMBL/GenBank/DDBJ databases">
        <authorList>
            <person name="Depoorter E."/>
        </authorList>
    </citation>
    <scope>NUCLEOTIDE SEQUENCE [LARGE SCALE GENOMIC DNA]</scope>
    <source>
        <strain evidence="4">LMG 30113</strain>
    </source>
</reference>
<evidence type="ECO:0000313" key="4">
    <source>
        <dbReference type="EMBL" id="VWB13670.1"/>
    </source>
</evidence>
<dbReference type="Gene3D" id="3.40.630.30">
    <property type="match status" value="1"/>
</dbReference>
<evidence type="ECO:0000259" key="3">
    <source>
        <dbReference type="PROSITE" id="PS51186"/>
    </source>
</evidence>
<name>A0A6P2HA82_9BURK</name>
<organism evidence="4 5">
    <name type="scientific">Burkholderia paludis</name>
    <dbReference type="NCBI Taxonomy" id="1506587"/>
    <lineage>
        <taxon>Bacteria</taxon>
        <taxon>Pseudomonadati</taxon>
        <taxon>Pseudomonadota</taxon>
        <taxon>Betaproteobacteria</taxon>
        <taxon>Burkholderiales</taxon>
        <taxon>Burkholderiaceae</taxon>
        <taxon>Burkholderia</taxon>
        <taxon>Burkholderia cepacia complex</taxon>
    </lineage>
</organism>
<evidence type="ECO:0000313" key="5">
    <source>
        <dbReference type="Proteomes" id="UP000494330"/>
    </source>
</evidence>
<accession>A0A6P2HA82</accession>
<gene>
    <name evidence="4" type="ORF">BPA30113_00342</name>
</gene>
<keyword evidence="1 4" id="KW-0808">Transferase</keyword>
<evidence type="ECO:0000256" key="1">
    <source>
        <dbReference type="ARBA" id="ARBA00022679"/>
    </source>
</evidence>
<evidence type="ECO:0000256" key="2">
    <source>
        <dbReference type="ARBA" id="ARBA00023315"/>
    </source>
</evidence>
<feature type="domain" description="N-acetyltransferase" evidence="3">
    <location>
        <begin position="7"/>
        <end position="155"/>
    </location>
</feature>
<dbReference type="SUPFAM" id="SSF55729">
    <property type="entry name" value="Acyl-CoA N-acyltransferases (Nat)"/>
    <property type="match status" value="1"/>
</dbReference>
<keyword evidence="5" id="KW-1185">Reference proteome</keyword>
<proteinExistence type="predicted"/>
<dbReference type="Pfam" id="PF00583">
    <property type="entry name" value="Acetyltransf_1"/>
    <property type="match status" value="1"/>
</dbReference>
<dbReference type="PANTHER" id="PTHR43877">
    <property type="entry name" value="AMINOALKYLPHOSPHONATE N-ACETYLTRANSFERASE-RELATED-RELATED"/>
    <property type="match status" value="1"/>
</dbReference>
<dbReference type="AlphaFoldDB" id="A0A6P2HA82"/>
<dbReference type="CDD" id="cd04301">
    <property type="entry name" value="NAT_SF"/>
    <property type="match status" value="1"/>
</dbReference>
<protein>
    <submittedName>
        <fullName evidence="4">GCN5 family acetyltransferase</fullName>
    </submittedName>
</protein>
<sequence>MLTTPRDPLFTIASIDAAQTHPLRAAILLNGDLNACELAGDHAPTTLHVGVRDPSGIVAVASLCEETRDDDPARPAWRLRGMAVHPDVRGMGFGRVLVQVCLRHAEANGAALVWCTAREVAYRFYEKLGFTADGALVTMPGRTDTAFHVMRRYVGRMASASRDGSNPLK</sequence>
<keyword evidence="2" id="KW-0012">Acyltransferase</keyword>
<dbReference type="PANTHER" id="PTHR43877:SF1">
    <property type="entry name" value="ACETYLTRANSFERASE"/>
    <property type="match status" value="1"/>
</dbReference>
<dbReference type="PROSITE" id="PS51186">
    <property type="entry name" value="GNAT"/>
    <property type="match status" value="1"/>
</dbReference>
<dbReference type="InterPro" id="IPR016181">
    <property type="entry name" value="Acyl_CoA_acyltransferase"/>
</dbReference>
<dbReference type="EMBL" id="CABVQD010000001">
    <property type="protein sequence ID" value="VWB13670.1"/>
    <property type="molecule type" value="Genomic_DNA"/>
</dbReference>